<dbReference type="AlphaFoldDB" id="A0A8X7PKH6"/>
<evidence type="ECO:0000313" key="3">
    <source>
        <dbReference type="Proteomes" id="UP000886595"/>
    </source>
</evidence>
<feature type="compositionally biased region" description="Low complexity" evidence="1">
    <location>
        <begin position="52"/>
        <end position="81"/>
    </location>
</feature>
<keyword evidence="3" id="KW-1185">Reference proteome</keyword>
<accession>A0A8X7PKH6</accession>
<dbReference type="Proteomes" id="UP000886595">
    <property type="component" value="Unassembled WGS sequence"/>
</dbReference>
<dbReference type="EMBL" id="JAAMPC010000016">
    <property type="protein sequence ID" value="KAG2253130.1"/>
    <property type="molecule type" value="Genomic_DNA"/>
</dbReference>
<name>A0A8X7PKH6_BRACI</name>
<sequence>MESFALHSLSTTASFSHHHPSRLSLLRCISSRSPTNHLSPFSSDYPDLTPFNLSPSLSSNQSLASPQHGSPPHHATPLLHHLSNHHPLNRHKERNYFP</sequence>
<feature type="region of interest" description="Disordered" evidence="1">
    <location>
        <begin position="52"/>
        <end position="98"/>
    </location>
</feature>
<protein>
    <submittedName>
        <fullName evidence="2">Uncharacterized protein</fullName>
    </submittedName>
</protein>
<evidence type="ECO:0000313" key="2">
    <source>
        <dbReference type="EMBL" id="KAG2253130.1"/>
    </source>
</evidence>
<comment type="caution">
    <text evidence="2">The sequence shown here is derived from an EMBL/GenBank/DDBJ whole genome shotgun (WGS) entry which is preliminary data.</text>
</comment>
<organism evidence="2 3">
    <name type="scientific">Brassica carinata</name>
    <name type="common">Ethiopian mustard</name>
    <name type="synonym">Abyssinian cabbage</name>
    <dbReference type="NCBI Taxonomy" id="52824"/>
    <lineage>
        <taxon>Eukaryota</taxon>
        <taxon>Viridiplantae</taxon>
        <taxon>Streptophyta</taxon>
        <taxon>Embryophyta</taxon>
        <taxon>Tracheophyta</taxon>
        <taxon>Spermatophyta</taxon>
        <taxon>Magnoliopsida</taxon>
        <taxon>eudicotyledons</taxon>
        <taxon>Gunneridae</taxon>
        <taxon>Pentapetalae</taxon>
        <taxon>rosids</taxon>
        <taxon>malvids</taxon>
        <taxon>Brassicales</taxon>
        <taxon>Brassicaceae</taxon>
        <taxon>Brassiceae</taxon>
        <taxon>Brassica</taxon>
    </lineage>
</organism>
<feature type="compositionally biased region" description="Basic residues" evidence="1">
    <location>
        <begin position="82"/>
        <end position="98"/>
    </location>
</feature>
<proteinExistence type="predicted"/>
<gene>
    <name evidence="2" type="ORF">Bca52824_083266</name>
</gene>
<evidence type="ECO:0000256" key="1">
    <source>
        <dbReference type="SAM" id="MobiDB-lite"/>
    </source>
</evidence>
<reference evidence="2 3" key="1">
    <citation type="submission" date="2020-02" db="EMBL/GenBank/DDBJ databases">
        <authorList>
            <person name="Ma Q."/>
            <person name="Huang Y."/>
            <person name="Song X."/>
            <person name="Pei D."/>
        </authorList>
    </citation>
    <scope>NUCLEOTIDE SEQUENCE [LARGE SCALE GENOMIC DNA]</scope>
    <source>
        <strain evidence="2">Sxm20200214</strain>
        <tissue evidence="2">Leaf</tissue>
    </source>
</reference>